<dbReference type="EMBL" id="GBRH01232553">
    <property type="protein sequence ID" value="JAD65342.1"/>
    <property type="molecule type" value="Transcribed_RNA"/>
</dbReference>
<dbReference type="AlphaFoldDB" id="A0A0A9C1D0"/>
<reference evidence="1" key="1">
    <citation type="submission" date="2014-09" db="EMBL/GenBank/DDBJ databases">
        <authorList>
            <person name="Magalhaes I.L.F."/>
            <person name="Oliveira U."/>
            <person name="Santos F.R."/>
            <person name="Vidigal T.H.D.A."/>
            <person name="Brescovit A.D."/>
            <person name="Santos A.J."/>
        </authorList>
    </citation>
    <scope>NUCLEOTIDE SEQUENCE</scope>
    <source>
        <tissue evidence="1">Shoot tissue taken approximately 20 cm above the soil surface</tissue>
    </source>
</reference>
<protein>
    <submittedName>
        <fullName evidence="1">Uncharacterized protein</fullName>
    </submittedName>
</protein>
<organism evidence="1">
    <name type="scientific">Arundo donax</name>
    <name type="common">Giant reed</name>
    <name type="synonym">Donax arundinaceus</name>
    <dbReference type="NCBI Taxonomy" id="35708"/>
    <lineage>
        <taxon>Eukaryota</taxon>
        <taxon>Viridiplantae</taxon>
        <taxon>Streptophyta</taxon>
        <taxon>Embryophyta</taxon>
        <taxon>Tracheophyta</taxon>
        <taxon>Spermatophyta</taxon>
        <taxon>Magnoliopsida</taxon>
        <taxon>Liliopsida</taxon>
        <taxon>Poales</taxon>
        <taxon>Poaceae</taxon>
        <taxon>PACMAD clade</taxon>
        <taxon>Arundinoideae</taxon>
        <taxon>Arundineae</taxon>
        <taxon>Arundo</taxon>
    </lineage>
</organism>
<reference evidence="1" key="2">
    <citation type="journal article" date="2015" name="Data Brief">
        <title>Shoot transcriptome of the giant reed, Arundo donax.</title>
        <authorList>
            <person name="Barrero R.A."/>
            <person name="Guerrero F.D."/>
            <person name="Moolhuijzen P."/>
            <person name="Goolsby J.A."/>
            <person name="Tidwell J."/>
            <person name="Bellgard S.E."/>
            <person name="Bellgard M.I."/>
        </authorList>
    </citation>
    <scope>NUCLEOTIDE SEQUENCE</scope>
    <source>
        <tissue evidence="1">Shoot tissue taken approximately 20 cm above the soil surface</tissue>
    </source>
</reference>
<name>A0A0A9C1D0_ARUDO</name>
<accession>A0A0A9C1D0</accession>
<proteinExistence type="predicted"/>
<sequence length="42" mass="4603">MPNSAGPLCLFAARSQLRSLLKVREALLNLWVYSPSSKSNPS</sequence>
<evidence type="ECO:0000313" key="1">
    <source>
        <dbReference type="EMBL" id="JAD65342.1"/>
    </source>
</evidence>